<dbReference type="AlphaFoldDB" id="A0A822Y2A7"/>
<comment type="similarity">
    <text evidence="1">Belongs to the EXO5 family.</text>
</comment>
<name>A0A822Y2A7_NELNU</name>
<dbReference type="PANTHER" id="PTHR14464:SF4">
    <property type="entry name" value="EXONUCLEASE V"/>
    <property type="match status" value="1"/>
</dbReference>
<evidence type="ECO:0000313" key="3">
    <source>
        <dbReference type="Proteomes" id="UP000607653"/>
    </source>
</evidence>
<organism evidence="2 3">
    <name type="scientific">Nelumbo nucifera</name>
    <name type="common">Sacred lotus</name>
    <dbReference type="NCBI Taxonomy" id="4432"/>
    <lineage>
        <taxon>Eukaryota</taxon>
        <taxon>Viridiplantae</taxon>
        <taxon>Streptophyta</taxon>
        <taxon>Embryophyta</taxon>
        <taxon>Tracheophyta</taxon>
        <taxon>Spermatophyta</taxon>
        <taxon>Magnoliopsida</taxon>
        <taxon>Proteales</taxon>
        <taxon>Nelumbonaceae</taxon>
        <taxon>Nelumbo</taxon>
    </lineage>
</organism>
<dbReference type="Proteomes" id="UP000607653">
    <property type="component" value="Unassembled WGS sequence"/>
</dbReference>
<protein>
    <submittedName>
        <fullName evidence="2">Uncharacterized protein</fullName>
    </submittedName>
</protein>
<proteinExistence type="inferred from homology"/>
<evidence type="ECO:0000313" key="2">
    <source>
        <dbReference type="EMBL" id="DAD26093.1"/>
    </source>
</evidence>
<comment type="caution">
    <text evidence="2">The sequence shown here is derived from an EMBL/GenBank/DDBJ whole genome shotgun (WGS) entry which is preliminary data.</text>
</comment>
<sequence>MCYKYLWDNVVSDNFPSDHFFDFFRLNPEITLSKEIKEQTASSGFPAQVKDFPITDQRSISMHYKLVLFFMYLIHTHTHTWSHCCLDSPQWMMLPCLTHVRVQQHGFLRTVVCNISFFYLLNYLT</sequence>
<dbReference type="EMBL" id="DUZY01000002">
    <property type="protein sequence ID" value="DAD26093.1"/>
    <property type="molecule type" value="Genomic_DNA"/>
</dbReference>
<dbReference type="PANTHER" id="PTHR14464">
    <property type="entry name" value="EXONUCLEASE V"/>
    <property type="match status" value="1"/>
</dbReference>
<keyword evidence="3" id="KW-1185">Reference proteome</keyword>
<reference evidence="2 3" key="1">
    <citation type="journal article" date="2020" name="Mol. Biol. Evol.">
        <title>Distinct Expression and Methylation Patterns for Genes with Different Fates following a Single Whole-Genome Duplication in Flowering Plants.</title>
        <authorList>
            <person name="Shi T."/>
            <person name="Rahmani R.S."/>
            <person name="Gugger P.F."/>
            <person name="Wang M."/>
            <person name="Li H."/>
            <person name="Zhang Y."/>
            <person name="Li Z."/>
            <person name="Wang Q."/>
            <person name="Van de Peer Y."/>
            <person name="Marchal K."/>
            <person name="Chen J."/>
        </authorList>
    </citation>
    <scope>NUCLEOTIDE SEQUENCE [LARGE SCALE GENOMIC DNA]</scope>
    <source>
        <tissue evidence="2">Leaf</tissue>
    </source>
</reference>
<gene>
    <name evidence="2" type="ORF">HUJ06_027561</name>
</gene>
<evidence type="ECO:0000256" key="1">
    <source>
        <dbReference type="ARBA" id="ARBA00009797"/>
    </source>
</evidence>
<dbReference type="GO" id="GO:0045145">
    <property type="term" value="F:single-stranded DNA 5'-3' DNA exonuclease activity"/>
    <property type="evidence" value="ECO:0007669"/>
    <property type="project" value="InterPro"/>
</dbReference>
<accession>A0A822Y2A7</accession>
<dbReference type="InterPro" id="IPR019190">
    <property type="entry name" value="EXOV"/>
</dbReference>